<protein>
    <submittedName>
        <fullName evidence="2">Unannotated protein</fullName>
    </submittedName>
</protein>
<accession>A0A6J7AQS3</accession>
<evidence type="ECO:0000256" key="1">
    <source>
        <dbReference type="SAM" id="MobiDB-lite"/>
    </source>
</evidence>
<gene>
    <name evidence="2" type="ORF">UFOPK3099_02692</name>
</gene>
<reference evidence="2" key="1">
    <citation type="submission" date="2020-05" db="EMBL/GenBank/DDBJ databases">
        <authorList>
            <person name="Chiriac C."/>
            <person name="Salcher M."/>
            <person name="Ghai R."/>
            <person name="Kavagutti S V."/>
        </authorList>
    </citation>
    <scope>NUCLEOTIDE SEQUENCE</scope>
</reference>
<proteinExistence type="predicted"/>
<dbReference type="EMBL" id="CAFAAV010000293">
    <property type="protein sequence ID" value="CAB4835175.1"/>
    <property type="molecule type" value="Genomic_DNA"/>
</dbReference>
<sequence>MRRGHGRGEGLGDLDVFECDPEVLGHRLDRVQVGLADPLGVRHVVGGGNRLGQRPVERQRVREREEQVVVLDRGHVDRSAGQFCVTVEQRVEVAEGDDGVAHPPRRKIHHRVAEVTKFDVHHGGEVPIDVVELTGVPHHWRLTLRRRQRVAIEPAEHELHQRIGAHLDLAEHAHELTDAHVRGVGRRVAAGDAGIDERLQRQRVETRELLQILVHDHGPFGRRSALEIGLPRYCRHRIGAGFVAPAVDVGHGDSLCFEHLLEAHLVIEGELLHRVAALAAHDDAFDDAFDDAVAFDVDEPHRPPTWLTRPGDDLATEQPFQPGNDLGVVVGHVQRSLVSKMQPPSGPPPAPTTDTSAPCT</sequence>
<feature type="region of interest" description="Disordered" evidence="1">
    <location>
        <begin position="336"/>
        <end position="360"/>
    </location>
</feature>
<dbReference type="AlphaFoldDB" id="A0A6J7AQS3"/>
<name>A0A6J7AQS3_9ZZZZ</name>
<evidence type="ECO:0000313" key="2">
    <source>
        <dbReference type="EMBL" id="CAB4835175.1"/>
    </source>
</evidence>
<organism evidence="2">
    <name type="scientific">freshwater metagenome</name>
    <dbReference type="NCBI Taxonomy" id="449393"/>
    <lineage>
        <taxon>unclassified sequences</taxon>
        <taxon>metagenomes</taxon>
        <taxon>ecological metagenomes</taxon>
    </lineage>
</organism>